<dbReference type="eggNOG" id="arCOG08953">
    <property type="taxonomic scope" value="Archaea"/>
</dbReference>
<dbReference type="STRING" id="1227484.C471_02440"/>
<proteinExistence type="predicted"/>
<evidence type="ECO:0000256" key="1">
    <source>
        <dbReference type="SAM" id="MobiDB-lite"/>
    </source>
</evidence>
<feature type="region of interest" description="Disordered" evidence="1">
    <location>
        <begin position="144"/>
        <end position="189"/>
    </location>
</feature>
<protein>
    <submittedName>
        <fullName evidence="2">Uncharacterized protein</fullName>
    </submittedName>
</protein>
<dbReference type="RefSeq" id="WP_004046378.1">
    <property type="nucleotide sequence ID" value="NZ_AOJE01000010.1"/>
</dbReference>
<accession>M0E8U7</accession>
<comment type="caution">
    <text evidence="2">The sequence shown here is derived from an EMBL/GenBank/DDBJ whole genome shotgun (WGS) entry which is preliminary data.</text>
</comment>
<gene>
    <name evidence="2" type="ORF">C471_02440</name>
</gene>
<dbReference type="OrthoDB" id="327558at2157"/>
<organism evidence="2 3">
    <name type="scientific">Halorubrum saccharovorum DSM 1137</name>
    <dbReference type="NCBI Taxonomy" id="1227484"/>
    <lineage>
        <taxon>Archaea</taxon>
        <taxon>Methanobacteriati</taxon>
        <taxon>Methanobacteriota</taxon>
        <taxon>Stenosarchaea group</taxon>
        <taxon>Halobacteria</taxon>
        <taxon>Halobacteriales</taxon>
        <taxon>Haloferacaceae</taxon>
        <taxon>Halorubrum</taxon>
    </lineage>
</organism>
<sequence length="189" mass="19997">MPLRAHHLPSRSIAPARPSDAVADVPFDDLVYLLAAGVADAQTELDAHAVETFTTLAETEVEVVPTLTRTIESDGTVTTDAAATERRSLLELGLTPDRYQFSDATIEVDVDVSVAESDRTESGRSDRAFGLRAGTQSVIDRRTFDREAGANARLEARLKPTPMPAAAGASETDETSDGLAAGDGGERAD</sequence>
<feature type="compositionally biased region" description="Basic and acidic residues" evidence="1">
    <location>
        <begin position="144"/>
        <end position="158"/>
    </location>
</feature>
<evidence type="ECO:0000313" key="2">
    <source>
        <dbReference type="EMBL" id="ELZ42814.1"/>
    </source>
</evidence>
<dbReference type="AlphaFoldDB" id="M0E8U7"/>
<name>M0E8U7_9EURY</name>
<dbReference type="EMBL" id="AOJE01000010">
    <property type="protein sequence ID" value="ELZ42814.1"/>
    <property type="molecule type" value="Genomic_DNA"/>
</dbReference>
<dbReference type="Proteomes" id="UP000011514">
    <property type="component" value="Unassembled WGS sequence"/>
</dbReference>
<dbReference type="PATRIC" id="fig|1227484.4.peg.497"/>
<keyword evidence="3" id="KW-1185">Reference proteome</keyword>
<reference evidence="2 3" key="1">
    <citation type="journal article" date="2014" name="PLoS Genet.">
        <title>Phylogenetically driven sequencing of extremely halophilic archaea reveals strategies for static and dynamic osmo-response.</title>
        <authorList>
            <person name="Becker E.A."/>
            <person name="Seitzer P.M."/>
            <person name="Tritt A."/>
            <person name="Larsen D."/>
            <person name="Krusor M."/>
            <person name="Yao A.I."/>
            <person name="Wu D."/>
            <person name="Madern D."/>
            <person name="Eisen J.A."/>
            <person name="Darling A.E."/>
            <person name="Facciotti M.T."/>
        </authorList>
    </citation>
    <scope>NUCLEOTIDE SEQUENCE [LARGE SCALE GENOMIC DNA]</scope>
    <source>
        <strain evidence="2 3">DSM 1137</strain>
    </source>
</reference>
<evidence type="ECO:0000313" key="3">
    <source>
        <dbReference type="Proteomes" id="UP000011514"/>
    </source>
</evidence>